<dbReference type="InterPro" id="IPR008927">
    <property type="entry name" value="6-PGluconate_DH-like_C_sf"/>
</dbReference>
<evidence type="ECO:0000313" key="10">
    <source>
        <dbReference type="Proteomes" id="UP000439994"/>
    </source>
</evidence>
<dbReference type="InterPro" id="IPR036291">
    <property type="entry name" value="NAD(P)-bd_dom_sf"/>
</dbReference>
<dbReference type="AlphaFoldDB" id="A0A6N8F4N5"/>
<dbReference type="GO" id="GO:0051287">
    <property type="term" value="F:NAD binding"/>
    <property type="evidence" value="ECO:0007669"/>
    <property type="project" value="InterPro"/>
</dbReference>
<dbReference type="PANTHER" id="PTHR22981">
    <property type="entry name" value="3-HYDROXYISOBUTYRATE DEHYDROGENASE-RELATED"/>
    <property type="match status" value="1"/>
</dbReference>
<dbReference type="InterPro" id="IPR015815">
    <property type="entry name" value="HIBADH-related"/>
</dbReference>
<dbReference type="SUPFAM" id="SSF48179">
    <property type="entry name" value="6-phosphogluconate dehydrogenase C-terminal domain-like"/>
    <property type="match status" value="1"/>
</dbReference>
<dbReference type="GO" id="GO:0006574">
    <property type="term" value="P:L-valine catabolic process"/>
    <property type="evidence" value="ECO:0007669"/>
    <property type="project" value="UniProtKB-UniPathway"/>
</dbReference>
<dbReference type="PROSITE" id="PS00895">
    <property type="entry name" value="3_HYDROXYISOBUT_DH"/>
    <property type="match status" value="1"/>
</dbReference>
<dbReference type="InterPro" id="IPR011548">
    <property type="entry name" value="HIBADH"/>
</dbReference>
<evidence type="ECO:0000256" key="5">
    <source>
        <dbReference type="PIRSR" id="PIRSR000103-1"/>
    </source>
</evidence>
<proteinExistence type="inferred from homology"/>
<dbReference type="UniPathway" id="UPA00362"/>
<comment type="similarity">
    <text evidence="1 6">Belongs to the HIBADH-related family.</text>
</comment>
<dbReference type="Pfam" id="PF14833">
    <property type="entry name" value="NAD_binding_11"/>
    <property type="match status" value="1"/>
</dbReference>
<feature type="active site" evidence="5">
    <location>
        <position position="175"/>
    </location>
</feature>
<evidence type="ECO:0000256" key="2">
    <source>
        <dbReference type="ARBA" id="ARBA00022456"/>
    </source>
</evidence>
<sequence>MEKISFFGLGNMGGPMAANLVRAGYEVCVFDLVPAAVEELVNLGATKAETPEEVVKGANVIISMLPAGKHVASLYEGLIGSSELSNANLKKGALVIDCSTIDAGTIQSLSVKLEQIGVNCIDAPVSGGVAGATNGTLSFMVGGNEKSFNQAKPLLEVMGKNVFHAGDVGAGQIAKVCNNMLLSILMVGTSEALQLGIDNGLDPKVLSEIMSNSSGSNWTLDVYNPCPGVQETAPASNDYKPGFMTNLMLKDLGLAMDTAVNSGSATPMGSLTRNMYALHQKLGNGDLDFSSIFNQFSQK</sequence>
<dbReference type="OrthoDB" id="9786703at2"/>
<dbReference type="Pfam" id="PF03446">
    <property type="entry name" value="NAD_binding_2"/>
    <property type="match status" value="1"/>
</dbReference>
<gene>
    <name evidence="9" type="primary">mmsB</name>
    <name evidence="9" type="ORF">GNP35_00710</name>
</gene>
<dbReference type="FunFam" id="1.10.1040.10:FF:000006">
    <property type="entry name" value="3-hydroxyisobutyrate dehydrogenase"/>
    <property type="match status" value="1"/>
</dbReference>
<evidence type="ECO:0000256" key="6">
    <source>
        <dbReference type="RuleBase" id="RU910714"/>
    </source>
</evidence>
<dbReference type="InterPro" id="IPR029154">
    <property type="entry name" value="HIBADH-like_NADP-bd"/>
</dbReference>
<dbReference type="InterPro" id="IPR013328">
    <property type="entry name" value="6PGD_dom2"/>
</dbReference>
<evidence type="ECO:0000259" key="7">
    <source>
        <dbReference type="Pfam" id="PF03446"/>
    </source>
</evidence>
<dbReference type="NCBIfam" id="TIGR01692">
    <property type="entry name" value="HIBADH"/>
    <property type="match status" value="1"/>
</dbReference>
<reference evidence="9 10" key="1">
    <citation type="submission" date="2019-11" db="EMBL/GenBank/DDBJ databases">
        <title>P. haliotis isolates from Z. marina roots.</title>
        <authorList>
            <person name="Cohen M."/>
            <person name="Jospin G."/>
            <person name="Eisen J.A."/>
            <person name="Coil D.A."/>
        </authorList>
    </citation>
    <scope>NUCLEOTIDE SEQUENCE [LARGE SCALE GENOMIC DNA]</scope>
    <source>
        <strain evidence="9 10">UCD-MCMsp1aY</strain>
    </source>
</reference>
<dbReference type="Gene3D" id="1.10.1040.10">
    <property type="entry name" value="N-(1-d-carboxylethyl)-l-norvaline Dehydrogenase, domain 2"/>
    <property type="match status" value="1"/>
</dbReference>
<dbReference type="EC" id="1.1.1.31" evidence="6"/>
<evidence type="ECO:0000313" key="9">
    <source>
        <dbReference type="EMBL" id="MUH71138.1"/>
    </source>
</evidence>
<protein>
    <recommendedName>
        <fullName evidence="6">3-hydroxyisobutyrate dehydrogenase</fullName>
        <shortName evidence="6">HIBADH</shortName>
        <ecNumber evidence="6">1.1.1.31</ecNumber>
    </recommendedName>
</protein>
<dbReference type="PANTHER" id="PTHR22981:SF7">
    <property type="entry name" value="3-HYDROXYISOBUTYRATE DEHYDROGENASE, MITOCHONDRIAL"/>
    <property type="match status" value="1"/>
</dbReference>
<dbReference type="InterPro" id="IPR002204">
    <property type="entry name" value="3-OH-isobutyrate_DH-rel_CS"/>
</dbReference>
<dbReference type="InterPro" id="IPR006115">
    <property type="entry name" value="6PGDH_NADP-bd"/>
</dbReference>
<evidence type="ECO:0000256" key="3">
    <source>
        <dbReference type="ARBA" id="ARBA00023002"/>
    </source>
</evidence>
<comment type="catalytic activity">
    <reaction evidence="6">
        <text>3-hydroxy-2-methylpropanoate + NAD(+) = 2-methyl-3-oxopropanoate + NADH + H(+)</text>
        <dbReference type="Rhea" id="RHEA:17681"/>
        <dbReference type="ChEBI" id="CHEBI:11805"/>
        <dbReference type="ChEBI" id="CHEBI:15378"/>
        <dbReference type="ChEBI" id="CHEBI:57540"/>
        <dbReference type="ChEBI" id="CHEBI:57700"/>
        <dbReference type="ChEBI" id="CHEBI:57945"/>
        <dbReference type="EC" id="1.1.1.31"/>
    </reaction>
</comment>
<keyword evidence="2 6" id="KW-0101">Branched-chain amino acid catabolism</keyword>
<dbReference type="EMBL" id="WOCD01000001">
    <property type="protein sequence ID" value="MUH71138.1"/>
    <property type="molecule type" value="Genomic_DNA"/>
</dbReference>
<evidence type="ECO:0000256" key="4">
    <source>
        <dbReference type="ARBA" id="ARBA00023027"/>
    </source>
</evidence>
<dbReference type="SUPFAM" id="SSF51735">
    <property type="entry name" value="NAD(P)-binding Rossmann-fold domains"/>
    <property type="match status" value="1"/>
</dbReference>
<evidence type="ECO:0000256" key="1">
    <source>
        <dbReference type="ARBA" id="ARBA00009080"/>
    </source>
</evidence>
<dbReference type="Proteomes" id="UP000439994">
    <property type="component" value="Unassembled WGS sequence"/>
</dbReference>
<keyword evidence="3 6" id="KW-0560">Oxidoreductase</keyword>
<dbReference type="Gene3D" id="3.40.50.720">
    <property type="entry name" value="NAD(P)-binding Rossmann-like Domain"/>
    <property type="match status" value="1"/>
</dbReference>
<keyword evidence="10" id="KW-1185">Reference proteome</keyword>
<organism evidence="9 10">
    <name type="scientific">Psychrosphaera haliotis</name>
    <dbReference type="NCBI Taxonomy" id="555083"/>
    <lineage>
        <taxon>Bacteria</taxon>
        <taxon>Pseudomonadati</taxon>
        <taxon>Pseudomonadota</taxon>
        <taxon>Gammaproteobacteria</taxon>
        <taxon>Alteromonadales</taxon>
        <taxon>Pseudoalteromonadaceae</taxon>
        <taxon>Psychrosphaera</taxon>
    </lineage>
</organism>
<dbReference type="PIRSF" id="PIRSF000103">
    <property type="entry name" value="HIBADH"/>
    <property type="match status" value="1"/>
</dbReference>
<feature type="domain" description="3-hydroxyisobutyrate dehydrogenase-like NAD-binding" evidence="8">
    <location>
        <begin position="169"/>
        <end position="293"/>
    </location>
</feature>
<comment type="caution">
    <text evidence="9">The sequence shown here is derived from an EMBL/GenBank/DDBJ whole genome shotgun (WGS) entry which is preliminary data.</text>
</comment>
<dbReference type="GO" id="GO:0008442">
    <property type="term" value="F:3-hydroxyisobutyrate dehydrogenase activity"/>
    <property type="evidence" value="ECO:0007669"/>
    <property type="project" value="UniProtKB-EC"/>
</dbReference>
<evidence type="ECO:0000259" key="8">
    <source>
        <dbReference type="Pfam" id="PF14833"/>
    </source>
</evidence>
<dbReference type="RefSeq" id="WP_155693598.1">
    <property type="nucleotide sequence ID" value="NZ_WOCD01000001.1"/>
</dbReference>
<dbReference type="GO" id="GO:0050661">
    <property type="term" value="F:NADP binding"/>
    <property type="evidence" value="ECO:0007669"/>
    <property type="project" value="InterPro"/>
</dbReference>
<keyword evidence="4 6" id="KW-0520">NAD</keyword>
<comment type="pathway">
    <text evidence="6">Amino-acid degradation; L-valine degradation.</text>
</comment>
<name>A0A6N8F4N5_9GAMM</name>
<feature type="domain" description="6-phosphogluconate dehydrogenase NADP-binding" evidence="7">
    <location>
        <begin position="3"/>
        <end position="166"/>
    </location>
</feature>
<accession>A0A6N8F4N5</accession>